<dbReference type="EMBL" id="WTYK01000008">
    <property type="protein sequence ID" value="MXP42483.1"/>
    <property type="molecule type" value="Genomic_DNA"/>
</dbReference>
<evidence type="ECO:0000313" key="3">
    <source>
        <dbReference type="Proteomes" id="UP000469159"/>
    </source>
</evidence>
<dbReference type="AlphaFoldDB" id="A0A6I4UY20"/>
<sequence length="261" mass="29342">MSRANVLAGALLLVCGSAAAGQSSPPSRVETFADLPYWPGYWVSEYTLGTEISGIAPSIRQAREKGEPLRNFMNLAGASAPWNEEGRRRWAEVREIARGRKAQGWGFPMMMNAATPVQFLITPEEVQISNSYNEVRHIYTDGRAMPPEADMWPTVYGTSIGRWEGSTLVIETAMVSNPSDYFHGAPPFSEQARYLERIRLEDDRLVADVTVTDPLTLREPWTVTVSWLRDAGFDRMIQIDWNNDRTSFDGDYNTIEAEVVE</sequence>
<evidence type="ECO:0000256" key="1">
    <source>
        <dbReference type="SAM" id="SignalP"/>
    </source>
</evidence>
<comment type="caution">
    <text evidence="2">The sequence shown here is derived from an EMBL/GenBank/DDBJ whole genome shotgun (WGS) entry which is preliminary data.</text>
</comment>
<dbReference type="Proteomes" id="UP000469159">
    <property type="component" value="Unassembled WGS sequence"/>
</dbReference>
<gene>
    <name evidence="2" type="ORF">GRI75_12615</name>
</gene>
<keyword evidence="3" id="KW-1185">Reference proteome</keyword>
<protein>
    <submittedName>
        <fullName evidence="2">Uncharacterized protein</fullName>
    </submittedName>
</protein>
<dbReference type="OrthoDB" id="7054794at2"/>
<keyword evidence="1" id="KW-0732">Signal</keyword>
<proteinExistence type="predicted"/>
<evidence type="ECO:0000313" key="2">
    <source>
        <dbReference type="EMBL" id="MXP42483.1"/>
    </source>
</evidence>
<feature type="chain" id="PRO_5026189142" evidence="1">
    <location>
        <begin position="21"/>
        <end position="261"/>
    </location>
</feature>
<name>A0A6I4UY20_9SPHN</name>
<dbReference type="RefSeq" id="WP_160747343.1">
    <property type="nucleotide sequence ID" value="NZ_WTYK01000008.1"/>
</dbReference>
<reference evidence="2 3" key="1">
    <citation type="submission" date="2019-12" db="EMBL/GenBank/DDBJ databases">
        <title>Genomic-based taxomic classification of the family Erythrobacteraceae.</title>
        <authorList>
            <person name="Xu L."/>
        </authorList>
    </citation>
    <scope>NUCLEOTIDE SEQUENCE [LARGE SCALE GENOMIC DNA]</scope>
    <source>
        <strain evidence="2 3">MCCC 1K02066</strain>
    </source>
</reference>
<feature type="signal peptide" evidence="1">
    <location>
        <begin position="1"/>
        <end position="20"/>
    </location>
</feature>
<organism evidence="2 3">
    <name type="scientific">Croceibacterium soli</name>
    <dbReference type="NCBI Taxonomy" id="1739690"/>
    <lineage>
        <taxon>Bacteria</taxon>
        <taxon>Pseudomonadati</taxon>
        <taxon>Pseudomonadota</taxon>
        <taxon>Alphaproteobacteria</taxon>
        <taxon>Sphingomonadales</taxon>
        <taxon>Erythrobacteraceae</taxon>
        <taxon>Croceibacterium</taxon>
    </lineage>
</organism>
<accession>A0A6I4UY20</accession>